<keyword evidence="6" id="KW-1185">Reference proteome</keyword>
<dbReference type="SUPFAM" id="SSF56235">
    <property type="entry name" value="N-terminal nucleophile aminohydrolases (Ntn hydrolases)"/>
    <property type="match status" value="1"/>
</dbReference>
<accession>X6MNW4</accession>
<dbReference type="PANTHER" id="PTHR45937:SF1">
    <property type="entry name" value="ASPARAGINE SYNTHETASE DOMAIN-CONTAINING PROTEIN 1"/>
    <property type="match status" value="1"/>
</dbReference>
<dbReference type="Proteomes" id="UP000023152">
    <property type="component" value="Unassembled WGS sequence"/>
</dbReference>
<evidence type="ECO:0000256" key="3">
    <source>
        <dbReference type="ARBA" id="ARBA00022962"/>
    </source>
</evidence>
<dbReference type="InterPro" id="IPR017932">
    <property type="entry name" value="GATase_2_dom"/>
</dbReference>
<sequence>MCGICAKIENIVLSEFCLQALQCKPMSEAYCKSQGRHLPSLRGALCPRGPDSFDSVTLKIPCASKDSVETEKSNEQKEDKICHEWTEQDTNLATVTMAGAVLHLRGEKITPQPLSNEDAILVWNGEIFDGTLAIGTEDNDTAVLFKELSRCINDSSNSKDQHAAQKRFSEVWSGIEGPFALIYWDKRHQCLYFGRDRLGRRSLLYHYDHTHRTFYLSSAAHSETECVQSKETESLASLQSSLAYHWQELPCLGVYQLEWSPLGWSLNCDLWQQHEPNVRKMPLKWLR</sequence>
<organism evidence="5 6">
    <name type="scientific">Reticulomyxa filosa</name>
    <dbReference type="NCBI Taxonomy" id="46433"/>
    <lineage>
        <taxon>Eukaryota</taxon>
        <taxon>Sar</taxon>
        <taxon>Rhizaria</taxon>
        <taxon>Retaria</taxon>
        <taxon>Foraminifera</taxon>
        <taxon>Monothalamids</taxon>
        <taxon>Reticulomyxidae</taxon>
        <taxon>Reticulomyxa</taxon>
    </lineage>
</organism>
<gene>
    <name evidence="5" type="ORF">RFI_22011</name>
</gene>
<protein>
    <recommendedName>
        <fullName evidence="4">Glutamine amidotransferase type-2 domain-containing protein</fullName>
    </recommendedName>
</protein>
<dbReference type="AlphaFoldDB" id="X6MNW4"/>
<dbReference type="PANTHER" id="PTHR45937">
    <property type="entry name" value="ASPARAGINE SYNTHETASE DOMAIN-CONTAINING PROTEIN 1"/>
    <property type="match status" value="1"/>
</dbReference>
<evidence type="ECO:0000313" key="5">
    <source>
        <dbReference type="EMBL" id="ETO15346.1"/>
    </source>
</evidence>
<evidence type="ECO:0000313" key="6">
    <source>
        <dbReference type="Proteomes" id="UP000023152"/>
    </source>
</evidence>
<dbReference type="EMBL" id="ASPP01019206">
    <property type="protein sequence ID" value="ETO15346.1"/>
    <property type="molecule type" value="Genomic_DNA"/>
</dbReference>
<dbReference type="Pfam" id="PF13537">
    <property type="entry name" value="GATase_7"/>
    <property type="match status" value="1"/>
</dbReference>
<proteinExistence type="predicted"/>
<dbReference type="GO" id="GO:0006529">
    <property type="term" value="P:asparagine biosynthetic process"/>
    <property type="evidence" value="ECO:0007669"/>
    <property type="project" value="UniProtKB-KW"/>
</dbReference>
<dbReference type="Gene3D" id="3.60.20.10">
    <property type="entry name" value="Glutamine Phosphoribosylpyrophosphate, subunit 1, domain 1"/>
    <property type="match status" value="1"/>
</dbReference>
<dbReference type="InterPro" id="IPR029055">
    <property type="entry name" value="Ntn_hydrolases_N"/>
</dbReference>
<keyword evidence="3" id="KW-0315">Glutamine amidotransferase</keyword>
<dbReference type="OrthoDB" id="10252281at2759"/>
<reference evidence="5 6" key="1">
    <citation type="journal article" date="2013" name="Curr. Biol.">
        <title>The Genome of the Foraminiferan Reticulomyxa filosa.</title>
        <authorList>
            <person name="Glockner G."/>
            <person name="Hulsmann N."/>
            <person name="Schleicher M."/>
            <person name="Noegel A.A."/>
            <person name="Eichinger L."/>
            <person name="Gallinger C."/>
            <person name="Pawlowski J."/>
            <person name="Sierra R."/>
            <person name="Euteneuer U."/>
            <person name="Pillet L."/>
            <person name="Moustafa A."/>
            <person name="Platzer M."/>
            <person name="Groth M."/>
            <person name="Szafranski K."/>
            <person name="Schliwa M."/>
        </authorList>
    </citation>
    <scope>NUCLEOTIDE SEQUENCE [LARGE SCALE GENOMIC DNA]</scope>
</reference>
<evidence type="ECO:0000259" key="4">
    <source>
        <dbReference type="Pfam" id="PF13537"/>
    </source>
</evidence>
<feature type="domain" description="Glutamine amidotransferase type-2" evidence="4">
    <location>
        <begin position="111"/>
        <end position="219"/>
    </location>
</feature>
<evidence type="ECO:0000256" key="2">
    <source>
        <dbReference type="ARBA" id="ARBA00022888"/>
    </source>
</evidence>
<comment type="caution">
    <text evidence="5">The sequence shown here is derived from an EMBL/GenBank/DDBJ whole genome shotgun (WGS) entry which is preliminary data.</text>
</comment>
<keyword evidence="1" id="KW-0028">Amino-acid biosynthesis</keyword>
<dbReference type="InterPro" id="IPR051857">
    <property type="entry name" value="Asn_synthetase_domain"/>
</dbReference>
<evidence type="ECO:0000256" key="1">
    <source>
        <dbReference type="ARBA" id="ARBA00022605"/>
    </source>
</evidence>
<keyword evidence="2" id="KW-0061">Asparagine biosynthesis</keyword>
<name>X6MNW4_RETFI</name>